<dbReference type="HAMAP" id="MF_01810">
    <property type="entry name" value="YidC_type1"/>
    <property type="match status" value="1"/>
</dbReference>
<evidence type="ECO:0000256" key="2">
    <source>
        <dbReference type="ARBA" id="ARBA00010527"/>
    </source>
</evidence>
<gene>
    <name evidence="13 17" type="primary">yidC</name>
    <name evidence="17" type="ORF">NJQ99_15190</name>
</gene>
<evidence type="ECO:0000259" key="16">
    <source>
        <dbReference type="Pfam" id="PF14849"/>
    </source>
</evidence>
<name>A0A9J6PGZ3_9PROT</name>
<dbReference type="NCBIfam" id="TIGR03593">
    <property type="entry name" value="yidC_nterm"/>
    <property type="match status" value="1"/>
</dbReference>
<dbReference type="GO" id="GO:0032977">
    <property type="term" value="F:membrane insertase activity"/>
    <property type="evidence" value="ECO:0007669"/>
    <property type="project" value="InterPro"/>
</dbReference>
<dbReference type="PANTHER" id="PTHR12428:SF65">
    <property type="entry name" value="CYTOCHROME C OXIDASE ASSEMBLY PROTEIN COX18, MITOCHONDRIAL"/>
    <property type="match status" value="1"/>
</dbReference>
<dbReference type="InterPro" id="IPR028055">
    <property type="entry name" value="YidC/Oxa/ALB_C"/>
</dbReference>
<keyword evidence="4 13" id="KW-0813">Transport</keyword>
<feature type="domain" description="Membrane insertase YidC/Oxa/ALB C-terminal" evidence="15">
    <location>
        <begin position="375"/>
        <end position="572"/>
    </location>
</feature>
<evidence type="ECO:0000256" key="3">
    <source>
        <dbReference type="ARBA" id="ARBA00015325"/>
    </source>
</evidence>
<dbReference type="InterPro" id="IPR001708">
    <property type="entry name" value="YidC/ALB3/OXA1/COX18"/>
</dbReference>
<comment type="similarity">
    <text evidence="2 13">Belongs to the OXA1/ALB3/YidC family. Type 1 subfamily.</text>
</comment>
<dbReference type="PRINTS" id="PR01900">
    <property type="entry name" value="YIDCPROTEIN"/>
</dbReference>
<evidence type="ECO:0000313" key="17">
    <source>
        <dbReference type="EMBL" id="MCP1337766.1"/>
    </source>
</evidence>
<dbReference type="CDD" id="cd19961">
    <property type="entry name" value="EcYidC-like_peri"/>
    <property type="match status" value="1"/>
</dbReference>
<dbReference type="PANTHER" id="PTHR12428">
    <property type="entry name" value="OXA1"/>
    <property type="match status" value="1"/>
</dbReference>
<evidence type="ECO:0000256" key="1">
    <source>
        <dbReference type="ARBA" id="ARBA00004429"/>
    </source>
</evidence>
<comment type="subcellular location">
    <subcellularLocation>
        <location evidence="1">Cell inner membrane</location>
        <topology evidence="1">Multi-pass membrane protein</topology>
    </subcellularLocation>
    <subcellularLocation>
        <location evidence="13">Cell membrane</location>
        <topology evidence="13">Multi-pass membrane protein</topology>
    </subcellularLocation>
</comment>
<dbReference type="AlphaFoldDB" id="A0A9J6PGZ3"/>
<reference evidence="17" key="1">
    <citation type="submission" date="2022-06" db="EMBL/GenBank/DDBJ databases">
        <title>Isolation and Genomics of Futiania mangrovii gen. nov., sp. nov., a Rare and Metabolically-versatile member in the Class Alphaproteobacteria.</title>
        <authorList>
            <person name="Liu L."/>
            <person name="Huang W.-C."/>
            <person name="Pan J."/>
            <person name="Li J."/>
            <person name="Huang Y."/>
            <person name="Du H."/>
            <person name="Liu Y."/>
            <person name="Li M."/>
        </authorList>
    </citation>
    <scope>NUCLEOTIDE SEQUENCE</scope>
    <source>
        <strain evidence="17">FT118</strain>
    </source>
</reference>
<evidence type="ECO:0000256" key="9">
    <source>
        <dbReference type="ARBA" id="ARBA00023136"/>
    </source>
</evidence>
<keyword evidence="8 13" id="KW-1133">Transmembrane helix</keyword>
<dbReference type="RefSeq" id="WP_269333729.1">
    <property type="nucleotide sequence ID" value="NZ_JAMZFT010000004.1"/>
</dbReference>
<feature type="transmembrane region" description="Helical" evidence="13">
    <location>
        <begin position="501"/>
        <end position="521"/>
    </location>
</feature>
<feature type="transmembrane region" description="Helical" evidence="13">
    <location>
        <begin position="533"/>
        <end position="558"/>
    </location>
</feature>
<dbReference type="GO" id="GO:0051205">
    <property type="term" value="P:protein insertion into membrane"/>
    <property type="evidence" value="ECO:0007669"/>
    <property type="project" value="TreeGrafter"/>
</dbReference>
<feature type="domain" description="Membrane insertase YidC N-terminal" evidence="16">
    <location>
        <begin position="84"/>
        <end position="363"/>
    </location>
</feature>
<keyword evidence="5 13" id="KW-1003">Cell membrane</keyword>
<evidence type="ECO:0000256" key="4">
    <source>
        <dbReference type="ARBA" id="ARBA00022448"/>
    </source>
</evidence>
<dbReference type="GO" id="GO:0015031">
    <property type="term" value="P:protein transport"/>
    <property type="evidence" value="ECO:0007669"/>
    <property type="project" value="UniProtKB-KW"/>
</dbReference>
<dbReference type="CDD" id="cd20070">
    <property type="entry name" value="5TM_YidC_Alb3"/>
    <property type="match status" value="1"/>
</dbReference>
<evidence type="ECO:0000256" key="7">
    <source>
        <dbReference type="ARBA" id="ARBA00022927"/>
    </source>
</evidence>
<evidence type="ECO:0000259" key="15">
    <source>
        <dbReference type="Pfam" id="PF02096"/>
    </source>
</evidence>
<comment type="caution">
    <text evidence="17">The sequence shown here is derived from an EMBL/GenBank/DDBJ whole genome shotgun (WGS) entry which is preliminary data.</text>
</comment>
<dbReference type="Proteomes" id="UP001055804">
    <property type="component" value="Unassembled WGS sequence"/>
</dbReference>
<evidence type="ECO:0000256" key="13">
    <source>
        <dbReference type="HAMAP-Rule" id="MF_01810"/>
    </source>
</evidence>
<dbReference type="NCBIfam" id="NF002353">
    <property type="entry name" value="PRK01318.1-4"/>
    <property type="match status" value="1"/>
</dbReference>
<feature type="region of interest" description="Disordered" evidence="14">
    <location>
        <begin position="44"/>
        <end position="67"/>
    </location>
</feature>
<evidence type="ECO:0000256" key="10">
    <source>
        <dbReference type="ARBA" id="ARBA00023186"/>
    </source>
</evidence>
<evidence type="ECO:0000256" key="8">
    <source>
        <dbReference type="ARBA" id="ARBA00022989"/>
    </source>
</evidence>
<dbReference type="InterPro" id="IPR028053">
    <property type="entry name" value="Membr_insert_YidC_N"/>
</dbReference>
<evidence type="ECO:0000256" key="5">
    <source>
        <dbReference type="ARBA" id="ARBA00022475"/>
    </source>
</evidence>
<dbReference type="NCBIfam" id="TIGR03592">
    <property type="entry name" value="yidC_oxa1_cterm"/>
    <property type="match status" value="1"/>
</dbReference>
<dbReference type="GO" id="GO:0005886">
    <property type="term" value="C:plasma membrane"/>
    <property type="evidence" value="ECO:0007669"/>
    <property type="project" value="UniProtKB-SubCell"/>
</dbReference>
<feature type="transmembrane region" description="Helical" evidence="13">
    <location>
        <begin position="438"/>
        <end position="458"/>
    </location>
</feature>
<dbReference type="EMBL" id="JAMZFT010000004">
    <property type="protein sequence ID" value="MCP1337766.1"/>
    <property type="molecule type" value="Genomic_DNA"/>
</dbReference>
<sequence>MGDNRNLILAFALSFLVLIAWQYFVAKPQMEAEQARIAQQQAAGGDAADALRPTPGAAGTSTPNVGTGGAIALPRADALARSARVAIDTPTLKGSIALTGARIDDLALKNYRETVDPDSPNIVLLSPQGSEAPYFAQFGWQVAPGSGIATPGPDTPWTVVEGETLAPGQPLVLGWDNGQGLVFRRTISVDDQYLFTVEQSVQNTGAEDVTLFPYALIRRVGEPVTEGFYILHEGLIGVLGGSLLEIDYSDIAEEKTRRVETTGGWLGITDKYWMTQLVPDQSERFTGEFKYAESANRPVYQANYIRDGMVVPAGGTAAVTDHLFAGAKIVQTINAYEEQLGIDRFDLTIDWGWFFFLTKPIFYVLDWLFALVGNFGVAILLLTVLVKLLFFPLANKSYVAMSKMKKLQPEMLKIRDRYAEDKMKQQQAMMELYKTEKVNPLAGCLPILVQIPVFFALYKVLFVTIEMRHAPFFGWIQDLSAPDPTTIFNLFGLIPWDPPSFLMIGVWPLLMGVTMFVQQRLNPPPADPTQAKVFLFLPVIFTFVLAPFAAGLVIYWTWNNLLSIIQQGVIMKRMGVPLEFYAGSKSQPKD</sequence>
<dbReference type="InterPro" id="IPR047196">
    <property type="entry name" value="YidC_ALB_C"/>
</dbReference>
<keyword evidence="7 13" id="KW-0653">Protein transport</keyword>
<dbReference type="Pfam" id="PF02096">
    <property type="entry name" value="60KD_IMP"/>
    <property type="match status" value="1"/>
</dbReference>
<keyword evidence="18" id="KW-1185">Reference proteome</keyword>
<accession>A0A9J6PGZ3</accession>
<dbReference type="Gene3D" id="2.70.98.90">
    <property type="match status" value="1"/>
</dbReference>
<feature type="transmembrane region" description="Helical" evidence="13">
    <location>
        <begin position="367"/>
        <end position="394"/>
    </location>
</feature>
<evidence type="ECO:0000313" key="18">
    <source>
        <dbReference type="Proteomes" id="UP001055804"/>
    </source>
</evidence>
<evidence type="ECO:0000256" key="14">
    <source>
        <dbReference type="SAM" id="MobiDB-lite"/>
    </source>
</evidence>
<evidence type="ECO:0000256" key="6">
    <source>
        <dbReference type="ARBA" id="ARBA00022692"/>
    </source>
</evidence>
<dbReference type="InterPro" id="IPR019998">
    <property type="entry name" value="Membr_insert_YidC"/>
</dbReference>
<keyword evidence="9 13" id="KW-0472">Membrane</keyword>
<keyword evidence="10 13" id="KW-0143">Chaperone</keyword>
<protein>
    <recommendedName>
        <fullName evidence="3 13">Membrane protein insertase YidC</fullName>
    </recommendedName>
    <alternativeName>
        <fullName evidence="12 13">Foldase YidC</fullName>
    </alternativeName>
    <alternativeName>
        <fullName evidence="13">Membrane protein YidC</fullName>
    </alternativeName>
    <alternativeName>
        <fullName evidence="11 13">membrane integrase YidC</fullName>
    </alternativeName>
</protein>
<evidence type="ECO:0000256" key="11">
    <source>
        <dbReference type="ARBA" id="ARBA00033245"/>
    </source>
</evidence>
<comment type="function">
    <text evidence="13">Required for the insertion and/or proper folding and/or complex formation of integral membrane proteins into the membrane. Involved in integration of membrane proteins that insert both dependently and independently of the Sec translocase complex, as well as at least some lipoproteins. Aids folding of multispanning membrane proteins.</text>
</comment>
<dbReference type="InterPro" id="IPR038221">
    <property type="entry name" value="YidC_periplasmic_sf"/>
</dbReference>
<proteinExistence type="inferred from homology"/>
<organism evidence="17 18">
    <name type="scientific">Futiania mangrovi</name>
    <dbReference type="NCBI Taxonomy" id="2959716"/>
    <lineage>
        <taxon>Bacteria</taxon>
        <taxon>Pseudomonadati</taxon>
        <taxon>Pseudomonadota</taxon>
        <taxon>Alphaproteobacteria</taxon>
        <taxon>Futianiales</taxon>
        <taxon>Futianiaceae</taxon>
        <taxon>Futiania</taxon>
    </lineage>
</organism>
<comment type="subunit">
    <text evidence="13">Interacts with the Sec translocase complex via SecD. Specifically interacts with transmembrane segments of nascent integral membrane proteins during membrane integration.</text>
</comment>
<dbReference type="Pfam" id="PF14849">
    <property type="entry name" value="YidC_periplas"/>
    <property type="match status" value="1"/>
</dbReference>
<keyword evidence="6 13" id="KW-0812">Transmembrane</keyword>
<evidence type="ECO:0000256" key="12">
    <source>
        <dbReference type="ARBA" id="ARBA00033342"/>
    </source>
</evidence>